<protein>
    <submittedName>
        <fullName evidence="2">Tail assembly chaperone</fullName>
    </submittedName>
</protein>
<dbReference type="GeneID" id="65128361"/>
<name>A0A7L7STJ3_9CAUD</name>
<gene>
    <name evidence="2" type="primary">31</name>
    <name evidence="2" type="ORF">SEA_CLOWN_31</name>
</gene>
<keyword evidence="3" id="KW-1185">Reference proteome</keyword>
<dbReference type="KEGG" id="vg:65128361"/>
<dbReference type="EMBL" id="MT771343">
    <property type="protein sequence ID" value="QOC56029.1"/>
    <property type="molecule type" value="Genomic_DNA"/>
</dbReference>
<reference evidence="2 3" key="1">
    <citation type="submission" date="2020-07" db="EMBL/GenBank/DDBJ databases">
        <authorList>
            <person name="Bortz R.L."/>
            <person name="Bai C."/>
            <person name="Brody A."/>
            <person name="Douse D."/>
            <person name="Feder N.M."/>
            <person name="Fischer E."/>
            <person name="Kim I."/>
            <person name="Kornbau S."/>
            <person name="Malek C.E."/>
            <person name="Menendez J.A."/>
            <person name="Moore R.J."/>
            <person name="Pinkovsky V.I."/>
            <person name="Raghavan D."/>
            <person name="Reznik A.S."/>
            <person name="Sciarra A.R."/>
            <person name="Starinsky S.F."/>
            <person name="Vaughan O."/>
            <person name="Walker S.E."/>
            <person name="Wiemann J."/>
            <person name="Butela K.A."/>
            <person name="Garlena R.A."/>
            <person name="Russell D.A."/>
            <person name="Pope W.H."/>
            <person name="Jacobs-Sera D."/>
            <person name="Hatfull G.F."/>
        </authorList>
    </citation>
    <scope>NUCLEOTIDE SEQUENCE [LARGE SCALE GENOMIC DNA]</scope>
</reference>
<proteinExistence type="predicted"/>
<evidence type="ECO:0000313" key="2">
    <source>
        <dbReference type="EMBL" id="QOC56029.1"/>
    </source>
</evidence>
<evidence type="ECO:0000256" key="1">
    <source>
        <dbReference type="SAM" id="MobiDB-lite"/>
    </source>
</evidence>
<dbReference type="Proteomes" id="UP000516645">
    <property type="component" value="Segment"/>
</dbReference>
<dbReference type="RefSeq" id="YP_010110071.1">
    <property type="nucleotide sequence ID" value="NC_055867.1"/>
</dbReference>
<feature type="region of interest" description="Disordered" evidence="1">
    <location>
        <begin position="149"/>
        <end position="190"/>
    </location>
</feature>
<feature type="compositionally biased region" description="Basic residues" evidence="1">
    <location>
        <begin position="168"/>
        <end position="190"/>
    </location>
</feature>
<sequence>MSDDTTTDIAIDDDFNIEDPDTRAELGLAPLDEEIPETLQFSSKVDSGRKVERRSITIDGQQFILTRPSDYTFYLYTPKLTSPDGGERFDTMMKFLDVVLDRAGVNYLYARMTDPANDFNPDIPPTIVATVLDLWGNKTVAELYRKLQEQKADDAPPVAPTPIGANRAQRRQATKKPAKKAAPRKAAARK</sequence>
<accession>A0A7L7STJ3</accession>
<evidence type="ECO:0000313" key="3">
    <source>
        <dbReference type="Proteomes" id="UP000516645"/>
    </source>
</evidence>
<organism evidence="2 3">
    <name type="scientific">Gordonia phage Clown</name>
    <dbReference type="NCBI Taxonomy" id="2759393"/>
    <lineage>
        <taxon>Viruses</taxon>
        <taxon>Duplodnaviria</taxon>
        <taxon>Heunggongvirae</taxon>
        <taxon>Uroviricota</taxon>
        <taxon>Caudoviricetes</taxon>
        <taxon>Stackebrandtviridae</taxon>
        <taxon>Frickvirinae</taxon>
        <taxon>Clownvirus</taxon>
        <taxon>Clownvirus clown</taxon>
    </lineage>
</organism>